<dbReference type="Pfam" id="PF08940">
    <property type="entry name" value="DUF1918"/>
    <property type="match status" value="1"/>
</dbReference>
<comment type="caution">
    <text evidence="2">The sequence shown here is derived from an EMBL/GenBank/DDBJ whole genome shotgun (WGS) entry which is preliminary data.</text>
</comment>
<dbReference type="OrthoDB" id="4828144at2"/>
<dbReference type="RefSeq" id="WP_147066981.1">
    <property type="nucleotide sequence ID" value="NZ_BAABDN010000002.1"/>
</dbReference>
<proteinExistence type="predicted"/>
<dbReference type="Proteomes" id="UP000321793">
    <property type="component" value="Unassembled WGS sequence"/>
</dbReference>
<dbReference type="AlphaFoldDB" id="A0A512T500"/>
<dbReference type="EMBL" id="BKBA01000013">
    <property type="protein sequence ID" value="GEQ15151.1"/>
    <property type="molecule type" value="Genomic_DNA"/>
</dbReference>
<dbReference type="InterPro" id="IPR015035">
    <property type="entry name" value="DUF1918"/>
</dbReference>
<dbReference type="Gene3D" id="3.30.160.240">
    <property type="entry name" value="Rv1738"/>
    <property type="match status" value="1"/>
</dbReference>
<dbReference type="InterPro" id="IPR038070">
    <property type="entry name" value="Rv2632c-like_sf"/>
</dbReference>
<dbReference type="SUPFAM" id="SSF143212">
    <property type="entry name" value="Rv2632c-like"/>
    <property type="match status" value="1"/>
</dbReference>
<dbReference type="SUPFAM" id="SSF50118">
    <property type="entry name" value="Cell growth inhibitor/plasmid maintenance toxic component"/>
    <property type="match status" value="1"/>
</dbReference>
<feature type="domain" description="DUF1918" evidence="1">
    <location>
        <begin position="1"/>
        <end position="55"/>
    </location>
</feature>
<dbReference type="Gene3D" id="2.30.30.440">
    <property type="entry name" value="Domain of unknown function DUF1918"/>
    <property type="match status" value="1"/>
</dbReference>
<accession>A0A512T500</accession>
<gene>
    <name evidence="2" type="ORF">KLO01_31980</name>
</gene>
<sequence length="183" mass="19425">MRALPGDHIILAPPSVDGPLREGEVIETRGQEGQPPYVVRWSDGHEGLLYPGPGSVLRVESAHGSHTALEPVAGGEAAASVAPHPEHAPSGMHLHARDWTVRISVLGDEDDAEARVVLVADSPRHLTAHGHSHRSSGDRPVPEIGDEVAVARALRRLADRLLGTAADDIQGVTGEHDVTLRSR</sequence>
<organism evidence="2 3">
    <name type="scientific">Knoellia locipacati</name>
    <dbReference type="NCBI Taxonomy" id="882824"/>
    <lineage>
        <taxon>Bacteria</taxon>
        <taxon>Bacillati</taxon>
        <taxon>Actinomycetota</taxon>
        <taxon>Actinomycetes</taxon>
        <taxon>Micrococcales</taxon>
        <taxon>Intrasporangiaceae</taxon>
        <taxon>Knoellia</taxon>
    </lineage>
</organism>
<name>A0A512T500_9MICO</name>
<evidence type="ECO:0000313" key="3">
    <source>
        <dbReference type="Proteomes" id="UP000321793"/>
    </source>
</evidence>
<keyword evidence="3" id="KW-1185">Reference proteome</keyword>
<evidence type="ECO:0000313" key="2">
    <source>
        <dbReference type="EMBL" id="GEQ15151.1"/>
    </source>
</evidence>
<protein>
    <recommendedName>
        <fullName evidence="1">DUF1918 domain-containing protein</fullName>
    </recommendedName>
</protein>
<dbReference type="InterPro" id="IPR015057">
    <property type="entry name" value="Rv2632c-like"/>
</dbReference>
<reference evidence="2 3" key="1">
    <citation type="submission" date="2019-07" db="EMBL/GenBank/DDBJ databases">
        <title>Whole genome shotgun sequence of Knoellia locipacati NBRC 109775.</title>
        <authorList>
            <person name="Hosoyama A."/>
            <person name="Uohara A."/>
            <person name="Ohji S."/>
            <person name="Ichikawa N."/>
        </authorList>
    </citation>
    <scope>NUCLEOTIDE SEQUENCE [LARGE SCALE GENOMIC DNA]</scope>
    <source>
        <strain evidence="2 3">NBRC 109775</strain>
    </source>
</reference>
<evidence type="ECO:0000259" key="1">
    <source>
        <dbReference type="Pfam" id="PF08940"/>
    </source>
</evidence>
<dbReference type="Pfam" id="PF08962">
    <property type="entry name" value="Rv2632c-like"/>
    <property type="match status" value="1"/>
</dbReference>